<feature type="domain" description="ABC transmembrane type-2" evidence="10">
    <location>
        <begin position="51"/>
        <end position="280"/>
    </location>
</feature>
<feature type="transmembrane region" description="Helical" evidence="9">
    <location>
        <begin position="166"/>
        <end position="190"/>
    </location>
</feature>
<name>A0A239BPY8_9FLAO</name>
<evidence type="ECO:0000256" key="2">
    <source>
        <dbReference type="ARBA" id="ARBA00007783"/>
    </source>
</evidence>
<evidence type="ECO:0000256" key="6">
    <source>
        <dbReference type="ARBA" id="ARBA00022692"/>
    </source>
</evidence>
<evidence type="ECO:0000313" key="11">
    <source>
        <dbReference type="EMBL" id="SNS09936.1"/>
    </source>
</evidence>
<evidence type="ECO:0000256" key="7">
    <source>
        <dbReference type="ARBA" id="ARBA00022989"/>
    </source>
</evidence>
<keyword evidence="5" id="KW-0997">Cell inner membrane</keyword>
<dbReference type="InterPro" id="IPR013525">
    <property type="entry name" value="ABC2_TM"/>
</dbReference>
<dbReference type="InterPro" id="IPR047817">
    <property type="entry name" value="ABC2_TM_bact-type"/>
</dbReference>
<keyword evidence="7 9" id="KW-1133">Transmembrane helix</keyword>
<evidence type="ECO:0000256" key="5">
    <source>
        <dbReference type="ARBA" id="ARBA00022519"/>
    </source>
</evidence>
<evidence type="ECO:0000313" key="12">
    <source>
        <dbReference type="Proteomes" id="UP000198379"/>
    </source>
</evidence>
<feature type="transmembrane region" description="Helical" evidence="9">
    <location>
        <begin position="81"/>
        <end position="98"/>
    </location>
</feature>
<comment type="subcellular location">
    <subcellularLocation>
        <location evidence="1">Cell inner membrane</location>
        <topology evidence="1">Multi-pass membrane protein</topology>
    </subcellularLocation>
    <subcellularLocation>
        <location evidence="9">Cell membrane</location>
        <topology evidence="9">Multi-pass membrane protein</topology>
    </subcellularLocation>
</comment>
<gene>
    <name evidence="11" type="ORF">SAMN06265376_106351</name>
</gene>
<feature type="transmembrane region" description="Helical" evidence="9">
    <location>
        <begin position="197"/>
        <end position="219"/>
    </location>
</feature>
<proteinExistence type="inferred from homology"/>
<sequence length="288" mass="32848">MSKVEETEWLYEIKPKGKFIDLNFGEIWRYRDLLVLFIKRDIVTVYKQTILGPLWYLIQPLFTSVIFTLVFNNVAGIDTGTVPAFLFNLSGLTIWAYFSQCLTNTSSTFKLNAGLFGKVYFPRFISPLSRVLSGLFKYTIQLFIFFVFFLYFLLYEGKSVSVGSNIYLLPLAVLTMAMLGLGMGMILSALTTKYRDFNIFITFGMRLLLYLSAVMYPLALVKEKLSEYAAIVEYNPVAQVVEAYRYMLLDTGNPNIKGLLVSFALSILLVLIGLVIFNKTEKTFIDTV</sequence>
<dbReference type="GO" id="GO:0140359">
    <property type="term" value="F:ABC-type transporter activity"/>
    <property type="evidence" value="ECO:0007669"/>
    <property type="project" value="InterPro"/>
</dbReference>
<keyword evidence="4 9" id="KW-1003">Cell membrane</keyword>
<evidence type="ECO:0000256" key="8">
    <source>
        <dbReference type="ARBA" id="ARBA00023136"/>
    </source>
</evidence>
<evidence type="ECO:0000256" key="9">
    <source>
        <dbReference type="RuleBase" id="RU361157"/>
    </source>
</evidence>
<organism evidence="11 12">
    <name type="scientific">Dokdonia pacifica</name>
    <dbReference type="NCBI Taxonomy" id="1627892"/>
    <lineage>
        <taxon>Bacteria</taxon>
        <taxon>Pseudomonadati</taxon>
        <taxon>Bacteroidota</taxon>
        <taxon>Flavobacteriia</taxon>
        <taxon>Flavobacteriales</taxon>
        <taxon>Flavobacteriaceae</taxon>
        <taxon>Dokdonia</taxon>
    </lineage>
</organism>
<dbReference type="RefSeq" id="WP_089372946.1">
    <property type="nucleotide sequence ID" value="NZ_BMEP01000005.1"/>
</dbReference>
<dbReference type="Proteomes" id="UP000198379">
    <property type="component" value="Unassembled WGS sequence"/>
</dbReference>
<keyword evidence="6 9" id="KW-0812">Transmembrane</keyword>
<reference evidence="11 12" key="1">
    <citation type="submission" date="2017-06" db="EMBL/GenBank/DDBJ databases">
        <authorList>
            <person name="Kim H.J."/>
            <person name="Triplett B.A."/>
        </authorList>
    </citation>
    <scope>NUCLEOTIDE SEQUENCE [LARGE SCALE GENOMIC DNA]</scope>
    <source>
        <strain evidence="11 12">DSM 25597</strain>
    </source>
</reference>
<comment type="similarity">
    <text evidence="2 9">Belongs to the ABC-2 integral membrane protein family.</text>
</comment>
<accession>A0A239BPY8</accession>
<dbReference type="EMBL" id="FZNY01000006">
    <property type="protein sequence ID" value="SNS09936.1"/>
    <property type="molecule type" value="Genomic_DNA"/>
</dbReference>
<evidence type="ECO:0000256" key="1">
    <source>
        <dbReference type="ARBA" id="ARBA00004429"/>
    </source>
</evidence>
<feature type="transmembrane region" description="Helical" evidence="9">
    <location>
        <begin position="256"/>
        <end position="277"/>
    </location>
</feature>
<keyword evidence="12" id="KW-1185">Reference proteome</keyword>
<keyword evidence="8 9" id="KW-0472">Membrane</keyword>
<dbReference type="AlphaFoldDB" id="A0A239BPY8"/>
<dbReference type="PROSITE" id="PS51012">
    <property type="entry name" value="ABC_TM2"/>
    <property type="match status" value="1"/>
</dbReference>
<dbReference type="PANTHER" id="PTHR30413:SF8">
    <property type="entry name" value="TRANSPORT PERMEASE PROTEIN"/>
    <property type="match status" value="1"/>
</dbReference>
<feature type="transmembrane region" description="Helical" evidence="9">
    <location>
        <begin position="135"/>
        <end position="154"/>
    </location>
</feature>
<keyword evidence="3 9" id="KW-0813">Transport</keyword>
<evidence type="ECO:0000256" key="3">
    <source>
        <dbReference type="ARBA" id="ARBA00022448"/>
    </source>
</evidence>
<dbReference type="GO" id="GO:0015920">
    <property type="term" value="P:lipopolysaccharide transport"/>
    <property type="evidence" value="ECO:0007669"/>
    <property type="project" value="TreeGrafter"/>
</dbReference>
<dbReference type="PIRSF" id="PIRSF006648">
    <property type="entry name" value="DrrB"/>
    <property type="match status" value="1"/>
</dbReference>
<protein>
    <recommendedName>
        <fullName evidence="9">Transport permease protein</fullName>
    </recommendedName>
</protein>
<dbReference type="OrthoDB" id="9786910at2"/>
<dbReference type="PANTHER" id="PTHR30413">
    <property type="entry name" value="INNER MEMBRANE TRANSPORT PERMEASE"/>
    <property type="match status" value="1"/>
</dbReference>
<dbReference type="InterPro" id="IPR000412">
    <property type="entry name" value="ABC_2_transport"/>
</dbReference>
<feature type="transmembrane region" description="Helical" evidence="9">
    <location>
        <begin position="54"/>
        <end position="75"/>
    </location>
</feature>
<evidence type="ECO:0000256" key="4">
    <source>
        <dbReference type="ARBA" id="ARBA00022475"/>
    </source>
</evidence>
<dbReference type="Pfam" id="PF01061">
    <property type="entry name" value="ABC2_membrane"/>
    <property type="match status" value="1"/>
</dbReference>
<dbReference type="GO" id="GO:0043190">
    <property type="term" value="C:ATP-binding cassette (ABC) transporter complex"/>
    <property type="evidence" value="ECO:0007669"/>
    <property type="project" value="InterPro"/>
</dbReference>
<evidence type="ECO:0000259" key="10">
    <source>
        <dbReference type="PROSITE" id="PS51012"/>
    </source>
</evidence>